<feature type="binding site" evidence="5">
    <location>
        <begin position="12"/>
        <end position="17"/>
    </location>
    <ligand>
        <name>ATP</name>
        <dbReference type="ChEBI" id="CHEBI:30616"/>
    </ligand>
</feature>
<dbReference type="GO" id="GO:0005524">
    <property type="term" value="F:ATP binding"/>
    <property type="evidence" value="ECO:0007669"/>
    <property type="project" value="UniProtKB-UniRule"/>
</dbReference>
<comment type="pathway">
    <text evidence="5">Cofactor biosynthesis; coenzyme A biosynthesis; CoA from (R)-pantothenate: step 5/5.</text>
</comment>
<evidence type="ECO:0000256" key="1">
    <source>
        <dbReference type="ARBA" id="ARBA00009018"/>
    </source>
</evidence>
<dbReference type="Gene3D" id="3.40.50.300">
    <property type="entry name" value="P-loop containing nucleotide triphosphate hydrolases"/>
    <property type="match status" value="1"/>
</dbReference>
<evidence type="ECO:0000256" key="3">
    <source>
        <dbReference type="ARBA" id="ARBA00022840"/>
    </source>
</evidence>
<keyword evidence="5 7" id="KW-0808">Transferase</keyword>
<accession>A0A8T4HDE6</accession>
<comment type="catalytic activity">
    <reaction evidence="5">
        <text>3'-dephospho-CoA + ATP = ADP + CoA + H(+)</text>
        <dbReference type="Rhea" id="RHEA:18245"/>
        <dbReference type="ChEBI" id="CHEBI:15378"/>
        <dbReference type="ChEBI" id="CHEBI:30616"/>
        <dbReference type="ChEBI" id="CHEBI:57287"/>
        <dbReference type="ChEBI" id="CHEBI:57328"/>
        <dbReference type="ChEBI" id="CHEBI:456216"/>
        <dbReference type="EC" id="2.7.1.24"/>
    </reaction>
</comment>
<dbReference type="PROSITE" id="PS51219">
    <property type="entry name" value="DPCK"/>
    <property type="match status" value="1"/>
</dbReference>
<dbReference type="InterPro" id="IPR027417">
    <property type="entry name" value="P-loop_NTPase"/>
</dbReference>
<dbReference type="GO" id="GO:0004140">
    <property type="term" value="F:dephospho-CoA kinase activity"/>
    <property type="evidence" value="ECO:0007669"/>
    <property type="project" value="UniProtKB-UniRule"/>
</dbReference>
<dbReference type="PANTHER" id="PTHR10695">
    <property type="entry name" value="DEPHOSPHO-COA KINASE-RELATED"/>
    <property type="match status" value="1"/>
</dbReference>
<keyword evidence="4 5" id="KW-0173">Coenzyme A biosynthesis</keyword>
<evidence type="ECO:0000313" key="8">
    <source>
        <dbReference type="Proteomes" id="UP000679691"/>
    </source>
</evidence>
<evidence type="ECO:0000313" key="7">
    <source>
        <dbReference type="EMBL" id="MBP3942761.1"/>
    </source>
</evidence>
<dbReference type="CDD" id="cd02022">
    <property type="entry name" value="DPCK"/>
    <property type="match status" value="1"/>
</dbReference>
<keyword evidence="5 7" id="KW-0418">Kinase</keyword>
<keyword evidence="2 5" id="KW-0547">Nucleotide-binding</keyword>
<sequence length="195" mass="21377">MSLKIGITGGIGSGKSLICQIFAVMGVPTYNADLEAKLIMTQSAAVRRQLIEAFGANTYLPNGEVNRPFLSQQVFQDAQKLSILNGIVHPAVIQAAADWAAAQKSPYSLKEAALLFESGSYKKLDYTILVTAPVETRIARVMQRDHAAREQVEARIAQQLSDDEKIKLADFVIINDGKVALIPQILNLHQQFLNK</sequence>
<proteinExistence type="inferred from homology"/>
<dbReference type="RefSeq" id="WP_353546242.1">
    <property type="nucleotide sequence ID" value="NZ_JAGKSB010000003.1"/>
</dbReference>
<name>A0A8T4HDE6_9SPHI</name>
<evidence type="ECO:0000256" key="2">
    <source>
        <dbReference type="ARBA" id="ARBA00022741"/>
    </source>
</evidence>
<comment type="subcellular location">
    <subcellularLocation>
        <location evidence="5">Cytoplasm</location>
    </subcellularLocation>
</comment>
<dbReference type="PANTHER" id="PTHR10695:SF46">
    <property type="entry name" value="BIFUNCTIONAL COENZYME A SYNTHASE-RELATED"/>
    <property type="match status" value="1"/>
</dbReference>
<comment type="function">
    <text evidence="5">Catalyzes the phosphorylation of the 3'-hydroxyl group of dephosphocoenzyme A to form coenzyme A.</text>
</comment>
<comment type="similarity">
    <text evidence="1 5">Belongs to the CoaE family.</text>
</comment>
<keyword evidence="8" id="KW-1185">Reference proteome</keyword>
<dbReference type="HAMAP" id="MF_00376">
    <property type="entry name" value="Dephospho_CoA_kinase"/>
    <property type="match status" value="1"/>
</dbReference>
<reference evidence="7" key="1">
    <citation type="submission" date="2021-03" db="EMBL/GenBank/DDBJ databases">
        <authorList>
            <person name="Lu T."/>
            <person name="Wang Q."/>
            <person name="Han X."/>
        </authorList>
    </citation>
    <scope>NUCLEOTIDE SEQUENCE</scope>
    <source>
        <strain evidence="7">WQ 2009</strain>
    </source>
</reference>
<dbReference type="GO" id="GO:0005737">
    <property type="term" value="C:cytoplasm"/>
    <property type="evidence" value="ECO:0007669"/>
    <property type="project" value="UniProtKB-SubCell"/>
</dbReference>
<dbReference type="EMBL" id="JAGKSB010000003">
    <property type="protein sequence ID" value="MBP3942761.1"/>
    <property type="molecule type" value="Genomic_DNA"/>
</dbReference>
<evidence type="ECO:0000256" key="5">
    <source>
        <dbReference type="HAMAP-Rule" id="MF_00376"/>
    </source>
</evidence>
<protein>
    <recommendedName>
        <fullName evidence="5 6">Dephospho-CoA kinase</fullName>
        <ecNumber evidence="5 6">2.7.1.24</ecNumber>
    </recommendedName>
    <alternativeName>
        <fullName evidence="5">Dephosphocoenzyme A kinase</fullName>
    </alternativeName>
</protein>
<keyword evidence="5" id="KW-0963">Cytoplasm</keyword>
<comment type="caution">
    <text evidence="7">The sequence shown here is derived from an EMBL/GenBank/DDBJ whole genome shotgun (WGS) entry which is preliminary data.</text>
</comment>
<keyword evidence="3 5" id="KW-0067">ATP-binding</keyword>
<dbReference type="NCBIfam" id="TIGR00152">
    <property type="entry name" value="dephospho-CoA kinase"/>
    <property type="match status" value="1"/>
</dbReference>
<evidence type="ECO:0000256" key="4">
    <source>
        <dbReference type="ARBA" id="ARBA00022993"/>
    </source>
</evidence>
<dbReference type="InterPro" id="IPR001977">
    <property type="entry name" value="Depp_CoAkinase"/>
</dbReference>
<dbReference type="GO" id="GO:0015937">
    <property type="term" value="P:coenzyme A biosynthetic process"/>
    <property type="evidence" value="ECO:0007669"/>
    <property type="project" value="UniProtKB-UniRule"/>
</dbReference>
<dbReference type="AlphaFoldDB" id="A0A8T4HDE6"/>
<dbReference type="Pfam" id="PF01121">
    <property type="entry name" value="CoaE"/>
    <property type="match status" value="1"/>
</dbReference>
<dbReference type="Proteomes" id="UP000679691">
    <property type="component" value="Unassembled WGS sequence"/>
</dbReference>
<evidence type="ECO:0000256" key="6">
    <source>
        <dbReference type="NCBIfam" id="TIGR00152"/>
    </source>
</evidence>
<dbReference type="SUPFAM" id="SSF52540">
    <property type="entry name" value="P-loop containing nucleoside triphosphate hydrolases"/>
    <property type="match status" value="1"/>
</dbReference>
<gene>
    <name evidence="5" type="primary">coaE</name>
    <name evidence="7" type="ORF">J5U18_04140</name>
</gene>
<dbReference type="EC" id="2.7.1.24" evidence="5 6"/>
<organism evidence="7 8">
    <name type="scientific">Rhinopithecimicrobium faecis</name>
    <dbReference type="NCBI Taxonomy" id="2820698"/>
    <lineage>
        <taxon>Bacteria</taxon>
        <taxon>Pseudomonadati</taxon>
        <taxon>Bacteroidota</taxon>
        <taxon>Sphingobacteriia</taxon>
        <taxon>Sphingobacteriales</taxon>
        <taxon>Sphingobacteriaceae</taxon>
        <taxon>Rhinopithecimicrobium</taxon>
    </lineage>
</organism>